<dbReference type="RefSeq" id="WP_094481650.1">
    <property type="nucleotide sequence ID" value="NZ_NOZR01000014.1"/>
</dbReference>
<name>A0A255DER2_9MYCO</name>
<keyword evidence="3" id="KW-1185">Reference proteome</keyword>
<accession>A0A255DER2</accession>
<sequence>MSGHVSSHHRQTIEKIFHHPASGNIEWRQVLSLLEGIATVTEEHNGKFSVTLGPETEVVEAPRGKDIDEQMIVDLRRMLRQAGFAPDKGLPTPDTLQRDHGDGQWGEPT</sequence>
<dbReference type="AlphaFoldDB" id="A0A255DER2"/>
<evidence type="ECO:0000256" key="1">
    <source>
        <dbReference type="SAM" id="MobiDB-lite"/>
    </source>
</evidence>
<organism evidence="2 3">
    <name type="scientific">Mycolicibacterium sphagni</name>
    <dbReference type="NCBI Taxonomy" id="1786"/>
    <lineage>
        <taxon>Bacteria</taxon>
        <taxon>Bacillati</taxon>
        <taxon>Actinomycetota</taxon>
        <taxon>Actinomycetes</taxon>
        <taxon>Mycobacteriales</taxon>
        <taxon>Mycobacteriaceae</taxon>
        <taxon>Mycolicibacterium</taxon>
    </lineage>
</organism>
<evidence type="ECO:0008006" key="4">
    <source>
        <dbReference type="Google" id="ProtNLM"/>
    </source>
</evidence>
<reference evidence="2 3" key="1">
    <citation type="submission" date="2017-07" db="EMBL/GenBank/DDBJ databases">
        <title>The new phylogeny of genus Mycobacterium.</title>
        <authorList>
            <person name="Tortoli E."/>
            <person name="Trovato A."/>
            <person name="Cirillo D.M."/>
        </authorList>
    </citation>
    <scope>NUCLEOTIDE SEQUENCE [LARGE SCALE GENOMIC DNA]</scope>
    <source>
        <strain evidence="2 3">ATCC 33027</strain>
    </source>
</reference>
<evidence type="ECO:0000313" key="3">
    <source>
        <dbReference type="Proteomes" id="UP000216063"/>
    </source>
</evidence>
<proteinExistence type="predicted"/>
<evidence type="ECO:0000313" key="2">
    <source>
        <dbReference type="EMBL" id="OYN77947.1"/>
    </source>
</evidence>
<dbReference type="EMBL" id="NOZR01000014">
    <property type="protein sequence ID" value="OYN77947.1"/>
    <property type="molecule type" value="Genomic_DNA"/>
</dbReference>
<protein>
    <recommendedName>
        <fullName evidence="4">Type II toxin-antitoxin system HicA family toxin</fullName>
    </recommendedName>
</protein>
<dbReference type="OrthoDB" id="73001at2"/>
<dbReference type="Proteomes" id="UP000216063">
    <property type="component" value="Unassembled WGS sequence"/>
</dbReference>
<gene>
    <name evidence="2" type="ORF">CG716_16945</name>
</gene>
<feature type="region of interest" description="Disordered" evidence="1">
    <location>
        <begin position="83"/>
        <end position="109"/>
    </location>
</feature>
<comment type="caution">
    <text evidence="2">The sequence shown here is derived from an EMBL/GenBank/DDBJ whole genome shotgun (WGS) entry which is preliminary data.</text>
</comment>